<dbReference type="EMBL" id="BK014979">
    <property type="protein sequence ID" value="DAD85292.1"/>
    <property type="molecule type" value="Genomic_DNA"/>
</dbReference>
<protein>
    <submittedName>
        <fullName evidence="1">Uncharacterized protein</fullName>
    </submittedName>
</protein>
<reference evidence="1" key="1">
    <citation type="journal article" date="2021" name="Proc. Natl. Acad. Sci. U.S.A.">
        <title>A Catalog of Tens of Thousands of Viruses from Human Metagenomes Reveals Hidden Associations with Chronic Diseases.</title>
        <authorList>
            <person name="Tisza M.J."/>
            <person name="Buck C.B."/>
        </authorList>
    </citation>
    <scope>NUCLEOTIDE SEQUENCE</scope>
    <source>
        <strain evidence="1">Ctk251</strain>
    </source>
</reference>
<proteinExistence type="predicted"/>
<evidence type="ECO:0000313" key="1">
    <source>
        <dbReference type="EMBL" id="DAD85292.1"/>
    </source>
</evidence>
<sequence>MNELERKIKALGQIYNLNQLSKEDFISVMCTYIQAYADYNDIDKEIITTYIFSIMQLSQSEIRRMVEEIEEED</sequence>
<organism evidence="1">
    <name type="scientific">Myoviridae sp. ctk251</name>
    <dbReference type="NCBI Taxonomy" id="2826689"/>
    <lineage>
        <taxon>Viruses</taxon>
        <taxon>Duplodnaviria</taxon>
        <taxon>Heunggongvirae</taxon>
        <taxon>Uroviricota</taxon>
        <taxon>Caudoviricetes</taxon>
    </lineage>
</organism>
<name>A0A8S5MSR8_9CAUD</name>
<accession>A0A8S5MSR8</accession>